<gene>
    <name evidence="2" type="ORF">VE01_09642</name>
</gene>
<organism evidence="2 3">
    <name type="scientific">Pseudogymnoascus verrucosus</name>
    <dbReference type="NCBI Taxonomy" id="342668"/>
    <lineage>
        <taxon>Eukaryota</taxon>
        <taxon>Fungi</taxon>
        <taxon>Dikarya</taxon>
        <taxon>Ascomycota</taxon>
        <taxon>Pezizomycotina</taxon>
        <taxon>Leotiomycetes</taxon>
        <taxon>Thelebolales</taxon>
        <taxon>Thelebolaceae</taxon>
        <taxon>Pseudogymnoascus</taxon>
    </lineage>
</organism>
<dbReference type="InterPro" id="IPR003779">
    <property type="entry name" value="CMD-like"/>
</dbReference>
<dbReference type="InterPro" id="IPR029032">
    <property type="entry name" value="AhpD-like"/>
</dbReference>
<dbReference type="STRING" id="342668.A0A1B8G9S8"/>
<dbReference type="InterPro" id="IPR052512">
    <property type="entry name" value="4CMD/NDH-1_regulator"/>
</dbReference>
<evidence type="ECO:0000259" key="1">
    <source>
        <dbReference type="Pfam" id="PF02627"/>
    </source>
</evidence>
<dbReference type="PANTHER" id="PTHR33570">
    <property type="entry name" value="4-CARBOXYMUCONOLACTONE DECARBOXYLASE FAMILY PROTEIN"/>
    <property type="match status" value="1"/>
</dbReference>
<dbReference type="SUPFAM" id="SSF69118">
    <property type="entry name" value="AhpD-like"/>
    <property type="match status" value="1"/>
</dbReference>
<feature type="domain" description="Carboxymuconolactone decarboxylase-like" evidence="1">
    <location>
        <begin position="46"/>
        <end position="124"/>
    </location>
</feature>
<dbReference type="EMBL" id="KV460265">
    <property type="protein sequence ID" value="OBT92570.1"/>
    <property type="molecule type" value="Genomic_DNA"/>
</dbReference>
<dbReference type="PANTHER" id="PTHR33570:SF2">
    <property type="entry name" value="CARBOXYMUCONOLACTONE DECARBOXYLASE-LIKE DOMAIN-CONTAINING PROTEIN"/>
    <property type="match status" value="1"/>
</dbReference>
<dbReference type="Pfam" id="PF02627">
    <property type="entry name" value="CMD"/>
    <property type="match status" value="1"/>
</dbReference>
<dbReference type="AlphaFoldDB" id="A0A1B8G9S8"/>
<accession>A0A1B8G9S8</accession>
<dbReference type="Gene3D" id="1.20.1290.10">
    <property type="entry name" value="AhpD-like"/>
    <property type="match status" value="1"/>
</dbReference>
<protein>
    <recommendedName>
        <fullName evidence="1">Carboxymuconolactone decarboxylase-like domain-containing protein</fullName>
    </recommendedName>
</protein>
<sequence length="137" mass="14774">MSTESSAPSDAMKLGIEMRRKVLGEALLSKLKPAGEPDIFTKTSSEFITEVCFASYARPGLELKQRSLLNIGILTALGRGPELTIHVQAALNVDLTEEEICEAIRHTMIYTGVPAGRDAFLIASAVIAELKASGERK</sequence>
<evidence type="ECO:0000313" key="3">
    <source>
        <dbReference type="Proteomes" id="UP000091956"/>
    </source>
</evidence>
<dbReference type="GeneID" id="28843028"/>
<reference evidence="2 3" key="1">
    <citation type="submission" date="2016-03" db="EMBL/GenBank/DDBJ databases">
        <title>Comparative genomics of Pseudogymnoascus destructans, the fungus causing white-nose syndrome of bats.</title>
        <authorList>
            <person name="Palmer J.M."/>
            <person name="Drees K.P."/>
            <person name="Foster J.T."/>
            <person name="Lindner D.L."/>
        </authorList>
    </citation>
    <scope>NUCLEOTIDE SEQUENCE [LARGE SCALE GENOMIC DNA]</scope>
    <source>
        <strain evidence="2 3">UAMH 10579</strain>
    </source>
</reference>
<dbReference type="OrthoDB" id="104509at2759"/>
<reference evidence="3" key="2">
    <citation type="journal article" date="2018" name="Nat. Commun.">
        <title>Extreme sensitivity to ultraviolet light in the fungal pathogen causing white-nose syndrome of bats.</title>
        <authorList>
            <person name="Palmer J.M."/>
            <person name="Drees K.P."/>
            <person name="Foster J.T."/>
            <person name="Lindner D.L."/>
        </authorList>
    </citation>
    <scope>NUCLEOTIDE SEQUENCE [LARGE SCALE GENOMIC DNA]</scope>
    <source>
        <strain evidence="3">UAMH 10579</strain>
    </source>
</reference>
<proteinExistence type="predicted"/>
<dbReference type="RefSeq" id="XP_018126303.1">
    <property type="nucleotide sequence ID" value="XM_018279054.2"/>
</dbReference>
<dbReference type="Proteomes" id="UP000091956">
    <property type="component" value="Unassembled WGS sequence"/>
</dbReference>
<keyword evidence="3" id="KW-1185">Reference proteome</keyword>
<evidence type="ECO:0000313" key="2">
    <source>
        <dbReference type="EMBL" id="OBT92570.1"/>
    </source>
</evidence>
<name>A0A1B8G9S8_9PEZI</name>
<dbReference type="GO" id="GO:0051920">
    <property type="term" value="F:peroxiredoxin activity"/>
    <property type="evidence" value="ECO:0007669"/>
    <property type="project" value="InterPro"/>
</dbReference>